<dbReference type="InterPro" id="IPR000551">
    <property type="entry name" value="MerR-type_HTH_dom"/>
</dbReference>
<keyword evidence="1 3" id="KW-0238">DNA-binding</keyword>
<comment type="caution">
    <text evidence="3">The sequence shown here is derived from an EMBL/GenBank/DDBJ whole genome shotgun (WGS) entry which is preliminary data.</text>
</comment>
<dbReference type="SUPFAM" id="SSF46955">
    <property type="entry name" value="Putative DNA-binding domain"/>
    <property type="match status" value="1"/>
</dbReference>
<proteinExistence type="predicted"/>
<protein>
    <submittedName>
        <fullName evidence="3">DNA-binding transcriptional MerR regulator</fullName>
    </submittedName>
</protein>
<dbReference type="InterPro" id="IPR047057">
    <property type="entry name" value="MerR_fam"/>
</dbReference>
<dbReference type="Proteomes" id="UP000518605">
    <property type="component" value="Unassembled WGS sequence"/>
</dbReference>
<dbReference type="PRINTS" id="PR00040">
    <property type="entry name" value="HTHMERR"/>
</dbReference>
<dbReference type="EMBL" id="JACHXW010000013">
    <property type="protein sequence ID" value="MBB3154071.1"/>
    <property type="molecule type" value="Genomic_DNA"/>
</dbReference>
<feature type="domain" description="HTH merR-type" evidence="2">
    <location>
        <begin position="4"/>
        <end position="73"/>
    </location>
</feature>
<dbReference type="PANTHER" id="PTHR30204">
    <property type="entry name" value="REDOX-CYCLING DRUG-SENSING TRANSCRIPTIONAL ACTIVATOR SOXR"/>
    <property type="match status" value="1"/>
</dbReference>
<sequence>MKRHWKIGDIAKLTGLTVRTLRFYDQIGLFSPSGQTESGHRLYNELDLSRLHQILSLKELGLSLEEIKSVLNGGQISLLEIVGLQINQIQEQIKLQQKLLEQLRHVSKLIQGKAELTVEDFTSLLQAMKMEFEKPVIDRQASWGRHLDLLGDFLAEEDGVPKHKEED</sequence>
<evidence type="ECO:0000313" key="4">
    <source>
        <dbReference type="Proteomes" id="UP000518605"/>
    </source>
</evidence>
<gene>
    <name evidence="3" type="ORF">FHS16_004147</name>
</gene>
<name>A0A7W5CAD1_9BACL</name>
<dbReference type="GO" id="GO:0003700">
    <property type="term" value="F:DNA-binding transcription factor activity"/>
    <property type="evidence" value="ECO:0007669"/>
    <property type="project" value="InterPro"/>
</dbReference>
<evidence type="ECO:0000259" key="2">
    <source>
        <dbReference type="PROSITE" id="PS50937"/>
    </source>
</evidence>
<accession>A0A7W5CAD1</accession>
<dbReference type="PROSITE" id="PS00552">
    <property type="entry name" value="HTH_MERR_1"/>
    <property type="match status" value="1"/>
</dbReference>
<reference evidence="3 4" key="1">
    <citation type="submission" date="2020-08" db="EMBL/GenBank/DDBJ databases">
        <title>Genomic Encyclopedia of Type Strains, Phase III (KMG-III): the genomes of soil and plant-associated and newly described type strains.</title>
        <authorList>
            <person name="Whitman W."/>
        </authorList>
    </citation>
    <scope>NUCLEOTIDE SEQUENCE [LARGE SCALE GENOMIC DNA]</scope>
    <source>
        <strain evidence="3 4">CECT 8234</strain>
    </source>
</reference>
<dbReference type="AlphaFoldDB" id="A0A7W5CAD1"/>
<dbReference type="Gene3D" id="1.10.1660.10">
    <property type="match status" value="1"/>
</dbReference>
<dbReference type="PROSITE" id="PS50937">
    <property type="entry name" value="HTH_MERR_2"/>
    <property type="match status" value="1"/>
</dbReference>
<evidence type="ECO:0000256" key="1">
    <source>
        <dbReference type="ARBA" id="ARBA00023125"/>
    </source>
</evidence>
<dbReference type="PANTHER" id="PTHR30204:SF90">
    <property type="entry name" value="HTH-TYPE TRANSCRIPTIONAL ACTIVATOR MTA"/>
    <property type="match status" value="1"/>
</dbReference>
<dbReference type="InterPro" id="IPR009061">
    <property type="entry name" value="DNA-bd_dom_put_sf"/>
</dbReference>
<dbReference type="GO" id="GO:0003677">
    <property type="term" value="F:DNA binding"/>
    <property type="evidence" value="ECO:0007669"/>
    <property type="project" value="UniProtKB-KW"/>
</dbReference>
<dbReference type="RefSeq" id="WP_183566825.1">
    <property type="nucleotide sequence ID" value="NZ_CBCSLB010000013.1"/>
</dbReference>
<keyword evidence="4" id="KW-1185">Reference proteome</keyword>
<evidence type="ECO:0000313" key="3">
    <source>
        <dbReference type="EMBL" id="MBB3154071.1"/>
    </source>
</evidence>
<dbReference type="Pfam" id="PF13411">
    <property type="entry name" value="MerR_1"/>
    <property type="match status" value="1"/>
</dbReference>
<dbReference type="SMART" id="SM00422">
    <property type="entry name" value="HTH_MERR"/>
    <property type="match status" value="1"/>
</dbReference>
<organism evidence="3 4">
    <name type="scientific">Paenibacillus endophyticus</name>
    <dbReference type="NCBI Taxonomy" id="1294268"/>
    <lineage>
        <taxon>Bacteria</taxon>
        <taxon>Bacillati</taxon>
        <taxon>Bacillota</taxon>
        <taxon>Bacilli</taxon>
        <taxon>Bacillales</taxon>
        <taxon>Paenibacillaceae</taxon>
        <taxon>Paenibacillus</taxon>
    </lineage>
</organism>